<dbReference type="AlphaFoldDB" id="A0A0C9UIX2"/>
<dbReference type="EMBL" id="KN837126">
    <property type="protein sequence ID" value="KIJ42973.1"/>
    <property type="molecule type" value="Genomic_DNA"/>
</dbReference>
<keyword evidence="3" id="KW-1185">Reference proteome</keyword>
<evidence type="ECO:0000313" key="2">
    <source>
        <dbReference type="EMBL" id="KIJ42973.1"/>
    </source>
</evidence>
<gene>
    <name evidence="2" type="ORF">M422DRAFT_253762</name>
</gene>
<sequence length="94" mass="10603">MRVAVRNGPHKGKVVAGCREQQDSCAFFMPLEKLYIHPDFYTAKYLKREIADQGILPAVKHVGSEFQASPVKYRRTSPPDTKGKRKAITKAEDV</sequence>
<proteinExistence type="predicted"/>
<evidence type="ECO:0000313" key="3">
    <source>
        <dbReference type="Proteomes" id="UP000054279"/>
    </source>
</evidence>
<reference evidence="2 3" key="1">
    <citation type="submission" date="2014-06" db="EMBL/GenBank/DDBJ databases">
        <title>Evolutionary Origins and Diversification of the Mycorrhizal Mutualists.</title>
        <authorList>
            <consortium name="DOE Joint Genome Institute"/>
            <consortium name="Mycorrhizal Genomics Consortium"/>
            <person name="Kohler A."/>
            <person name="Kuo A."/>
            <person name="Nagy L.G."/>
            <person name="Floudas D."/>
            <person name="Copeland A."/>
            <person name="Barry K.W."/>
            <person name="Cichocki N."/>
            <person name="Veneault-Fourrey C."/>
            <person name="LaButti K."/>
            <person name="Lindquist E.A."/>
            <person name="Lipzen A."/>
            <person name="Lundell T."/>
            <person name="Morin E."/>
            <person name="Murat C."/>
            <person name="Riley R."/>
            <person name="Ohm R."/>
            <person name="Sun H."/>
            <person name="Tunlid A."/>
            <person name="Henrissat B."/>
            <person name="Grigoriev I.V."/>
            <person name="Hibbett D.S."/>
            <person name="Martin F."/>
        </authorList>
    </citation>
    <scope>NUCLEOTIDE SEQUENCE [LARGE SCALE GENOMIC DNA]</scope>
    <source>
        <strain evidence="2 3">SS14</strain>
    </source>
</reference>
<feature type="region of interest" description="Disordered" evidence="1">
    <location>
        <begin position="72"/>
        <end position="94"/>
    </location>
</feature>
<organism evidence="2 3">
    <name type="scientific">Sphaerobolus stellatus (strain SS14)</name>
    <dbReference type="NCBI Taxonomy" id="990650"/>
    <lineage>
        <taxon>Eukaryota</taxon>
        <taxon>Fungi</taxon>
        <taxon>Dikarya</taxon>
        <taxon>Basidiomycota</taxon>
        <taxon>Agaricomycotina</taxon>
        <taxon>Agaricomycetes</taxon>
        <taxon>Phallomycetidae</taxon>
        <taxon>Geastrales</taxon>
        <taxon>Sphaerobolaceae</taxon>
        <taxon>Sphaerobolus</taxon>
    </lineage>
</organism>
<dbReference type="HOGENOM" id="CLU_2387593_0_0_1"/>
<evidence type="ECO:0000256" key="1">
    <source>
        <dbReference type="SAM" id="MobiDB-lite"/>
    </source>
</evidence>
<protein>
    <submittedName>
        <fullName evidence="2">Uncharacterized protein</fullName>
    </submittedName>
</protein>
<name>A0A0C9UIX2_SPHS4</name>
<dbReference type="Proteomes" id="UP000054279">
    <property type="component" value="Unassembled WGS sequence"/>
</dbReference>
<accession>A0A0C9UIX2</accession>